<feature type="binding site" evidence="7">
    <location>
        <position position="103"/>
    </location>
    <ligand>
        <name>4-imidazolone-5-propanoate</name>
        <dbReference type="ChEBI" id="CHEBI:77893"/>
    </ligand>
</feature>
<evidence type="ECO:0000256" key="6">
    <source>
        <dbReference type="ARBA" id="ARBA00023004"/>
    </source>
</evidence>
<feature type="binding site" evidence="7">
    <location>
        <position position="337"/>
    </location>
    <ligand>
        <name>Fe(3+)</name>
        <dbReference type="ChEBI" id="CHEBI:29034"/>
    </ligand>
</feature>
<comment type="caution">
    <text evidence="9">The sequence shown here is derived from an EMBL/GenBank/DDBJ whole genome shotgun (WGS) entry which is preliminary data.</text>
</comment>
<dbReference type="InterPro" id="IPR011059">
    <property type="entry name" value="Metal-dep_hydrolase_composite"/>
</dbReference>
<dbReference type="AlphaFoldDB" id="L8JPA7"/>
<feature type="binding site" evidence="7">
    <location>
        <position position="263"/>
    </location>
    <ligand>
        <name>Fe(3+)</name>
        <dbReference type="ChEBI" id="CHEBI:29034"/>
    </ligand>
</feature>
<keyword evidence="2 7" id="KW-0479">Metal-binding</keyword>
<dbReference type="PATRIC" id="fig|1237149.3.peg.3929"/>
<dbReference type="Pfam" id="PF01979">
    <property type="entry name" value="Amidohydro_1"/>
    <property type="match status" value="1"/>
</dbReference>
<dbReference type="PANTHER" id="PTHR42752">
    <property type="entry name" value="IMIDAZOLONEPROPIONASE"/>
    <property type="match status" value="1"/>
</dbReference>
<keyword evidence="6 7" id="KW-0408">Iron</keyword>
<protein>
    <recommendedName>
        <fullName evidence="1 7">Imidazolonepropionase</fullName>
        <ecNumber evidence="1 7">3.5.2.7</ecNumber>
    </recommendedName>
    <alternativeName>
        <fullName evidence="7">Imidazolone-5-propionate hydrolase</fullName>
    </alternativeName>
</protein>
<feature type="binding site" evidence="7">
    <location>
        <position position="263"/>
    </location>
    <ligand>
        <name>Zn(2+)</name>
        <dbReference type="ChEBI" id="CHEBI:29105"/>
    </ligand>
</feature>
<feature type="binding site" evidence="7">
    <location>
        <position position="342"/>
    </location>
    <ligand>
        <name>4-imidazolone-5-propanoate</name>
        <dbReference type="ChEBI" id="CHEBI:77893"/>
    </ligand>
</feature>
<dbReference type="PANTHER" id="PTHR42752:SF1">
    <property type="entry name" value="IMIDAZOLONEPROPIONASE-RELATED"/>
    <property type="match status" value="1"/>
</dbReference>
<dbReference type="eggNOG" id="COG1228">
    <property type="taxonomic scope" value="Bacteria"/>
</dbReference>
<dbReference type="InterPro" id="IPR032466">
    <property type="entry name" value="Metal_Hydrolase"/>
</dbReference>
<comment type="catalytic activity">
    <reaction evidence="7">
        <text>4-imidazolone-5-propanoate + H2O = N-formimidoyl-L-glutamate</text>
        <dbReference type="Rhea" id="RHEA:23660"/>
        <dbReference type="ChEBI" id="CHEBI:15377"/>
        <dbReference type="ChEBI" id="CHEBI:58928"/>
        <dbReference type="ChEBI" id="CHEBI:77893"/>
        <dbReference type="EC" id="3.5.2.7"/>
    </reaction>
</comment>
<feature type="binding site" evidence="7">
    <location>
        <position position="199"/>
    </location>
    <ligand>
        <name>4-imidazolone-5-propanoate</name>
        <dbReference type="ChEBI" id="CHEBI:77893"/>
    </ligand>
</feature>
<evidence type="ECO:0000259" key="8">
    <source>
        <dbReference type="Pfam" id="PF01979"/>
    </source>
</evidence>
<keyword evidence="3 7" id="KW-0378">Hydrolase</keyword>
<evidence type="ECO:0000256" key="3">
    <source>
        <dbReference type="ARBA" id="ARBA00022801"/>
    </source>
</evidence>
<comment type="subcellular location">
    <subcellularLocation>
        <location evidence="7">Cytoplasm</location>
    </subcellularLocation>
</comment>
<keyword evidence="5 7" id="KW-0862">Zinc</keyword>
<keyword evidence="10" id="KW-1185">Reference proteome</keyword>
<sequence>MEGGYHRSIGLFYFCGMEILIQNIKGLVQVREKSPRWVAGVDMAHLPVLENAFLHLKDGKIENYGAMEEMPLINADEIINASGRFVFPSFVDSHTHLVFAASREEEFVYKIKGMSYQEIAAKGGGILNSAKKLQQTTEDELLERAMIRAEEIIGFGTGAVEIKSGYGLTTKDEIKMLRVAKRLEENTPLRVKTTFLGAHAIPKEYSDRNDYIKLIKEEMIPAVAAEGLADYIDAFCEKGFFTPEETEDIMEAGKKYGMRPKIHANQLHISGGVQVGVKTGALSVDHLESMGEEEITALQNTDVMPTLLPGAAFFLNMTYPPARKMIEAGLPVALATDYNPGSAPCGKMPFMLSLACIKMKMTPEEAINSGTINSAYAIELQNDYGSITKGKVANVFITSEIPSYAYMPYAFGANLIDATILNGEIIRSNFFSIPE</sequence>
<proteinExistence type="inferred from homology"/>
<dbReference type="NCBIfam" id="TIGR01224">
    <property type="entry name" value="hutI"/>
    <property type="match status" value="1"/>
</dbReference>
<feature type="binding site" evidence="7">
    <location>
        <position position="96"/>
    </location>
    <ligand>
        <name>Fe(3+)</name>
        <dbReference type="ChEBI" id="CHEBI:29034"/>
    </ligand>
</feature>
<evidence type="ECO:0000313" key="9">
    <source>
        <dbReference type="EMBL" id="ELR70043.1"/>
    </source>
</evidence>
<dbReference type="InterPro" id="IPR005920">
    <property type="entry name" value="HutI"/>
</dbReference>
<feature type="binding site" evidence="7">
    <location>
        <position position="94"/>
    </location>
    <ligand>
        <name>Fe(3+)</name>
        <dbReference type="ChEBI" id="CHEBI:29034"/>
    </ligand>
</feature>
<dbReference type="GO" id="GO:0008270">
    <property type="term" value="F:zinc ion binding"/>
    <property type="evidence" value="ECO:0007669"/>
    <property type="project" value="UniProtKB-UniRule"/>
</dbReference>
<evidence type="ECO:0000256" key="1">
    <source>
        <dbReference type="ARBA" id="ARBA00012864"/>
    </source>
</evidence>
<dbReference type="GO" id="GO:0019556">
    <property type="term" value="P:L-histidine catabolic process to glutamate and formamide"/>
    <property type="evidence" value="ECO:0007669"/>
    <property type="project" value="UniProtKB-UniRule"/>
</dbReference>
<evidence type="ECO:0000256" key="4">
    <source>
        <dbReference type="ARBA" id="ARBA00022808"/>
    </source>
</evidence>
<name>L8JPA7_9BACT</name>
<evidence type="ECO:0000256" key="2">
    <source>
        <dbReference type="ARBA" id="ARBA00022723"/>
    </source>
</evidence>
<evidence type="ECO:0000256" key="5">
    <source>
        <dbReference type="ARBA" id="ARBA00022833"/>
    </source>
</evidence>
<dbReference type="GO" id="GO:0019557">
    <property type="term" value="P:L-histidine catabolic process to glutamate and formate"/>
    <property type="evidence" value="ECO:0007669"/>
    <property type="project" value="UniProtKB-UniPathway"/>
</dbReference>
<dbReference type="InterPro" id="IPR006680">
    <property type="entry name" value="Amidohydro-rel"/>
</dbReference>
<feature type="binding site" evidence="7">
    <location>
        <position position="341"/>
    </location>
    <ligand>
        <name>N-formimidoyl-L-glutamate</name>
        <dbReference type="ChEBI" id="CHEBI:58928"/>
    </ligand>
</feature>
<comment type="similarity">
    <text evidence="7">Belongs to the metallo-dependent hydrolases superfamily. HutI family.</text>
</comment>
<feature type="binding site" evidence="7">
    <location>
        <position position="94"/>
    </location>
    <ligand>
        <name>Zn(2+)</name>
        <dbReference type="ChEBI" id="CHEBI:29105"/>
    </ligand>
</feature>
<comment type="function">
    <text evidence="7">Catalyzes the hydrolytic cleavage of the carbon-nitrogen bond in imidazolone-5-propanoate to yield N-formimidoyl-L-glutamate. It is the third step in the universal histidine degradation pathway.</text>
</comment>
<feature type="binding site" evidence="7">
    <location>
        <position position="266"/>
    </location>
    <ligand>
        <name>4-imidazolone-5-propanoate</name>
        <dbReference type="ChEBI" id="CHEBI:77893"/>
    </ligand>
</feature>
<dbReference type="CDD" id="cd01296">
    <property type="entry name" value="Imidazolone-5PH"/>
    <property type="match status" value="1"/>
</dbReference>
<organism evidence="9 10">
    <name type="scientific">Fulvivirga imtechensis AK7</name>
    <dbReference type="NCBI Taxonomy" id="1237149"/>
    <lineage>
        <taxon>Bacteria</taxon>
        <taxon>Pseudomonadati</taxon>
        <taxon>Bacteroidota</taxon>
        <taxon>Cytophagia</taxon>
        <taxon>Cytophagales</taxon>
        <taxon>Fulvivirgaceae</taxon>
        <taxon>Fulvivirga</taxon>
    </lineage>
</organism>
<comment type="cofactor">
    <cofactor evidence="7">
        <name>Zn(2+)</name>
        <dbReference type="ChEBI" id="CHEBI:29105"/>
    </cofactor>
    <cofactor evidence="7">
        <name>Fe(3+)</name>
        <dbReference type="ChEBI" id="CHEBI:29034"/>
    </cofactor>
    <text evidence="7">Binds 1 zinc or iron ion per subunit.</text>
</comment>
<feature type="binding site" evidence="7">
    <location>
        <position position="166"/>
    </location>
    <ligand>
        <name>4-imidazolone-5-propanoate</name>
        <dbReference type="ChEBI" id="CHEBI:77893"/>
    </ligand>
</feature>
<feature type="binding site" evidence="7">
    <location>
        <position position="337"/>
    </location>
    <ligand>
        <name>Zn(2+)</name>
        <dbReference type="ChEBI" id="CHEBI:29105"/>
    </ligand>
</feature>
<keyword evidence="4 7" id="KW-0369">Histidine metabolism</keyword>
<reference evidence="9 10" key="1">
    <citation type="submission" date="2012-12" db="EMBL/GenBank/DDBJ databases">
        <title>Genome assembly of Fulvivirga imtechensis AK7.</title>
        <authorList>
            <person name="Nupur N."/>
            <person name="Khatri I."/>
            <person name="Kumar R."/>
            <person name="Subramanian S."/>
            <person name="Pinnaka A."/>
        </authorList>
    </citation>
    <scope>NUCLEOTIDE SEQUENCE [LARGE SCALE GENOMIC DNA]</scope>
    <source>
        <strain evidence="9 10">AK7</strain>
    </source>
</reference>
<dbReference type="HAMAP" id="MF_00372">
    <property type="entry name" value="HutI"/>
    <property type="match status" value="1"/>
</dbReference>
<dbReference type="Gene3D" id="3.20.20.140">
    <property type="entry name" value="Metal-dependent hydrolases"/>
    <property type="match status" value="1"/>
</dbReference>
<evidence type="ECO:0000256" key="7">
    <source>
        <dbReference type="HAMAP-Rule" id="MF_00372"/>
    </source>
</evidence>
<dbReference type="Proteomes" id="UP000011135">
    <property type="component" value="Unassembled WGS sequence"/>
</dbReference>
<dbReference type="UniPathway" id="UPA00379">
    <property type="reaction ID" value="UER00551"/>
</dbReference>
<dbReference type="GO" id="GO:0005506">
    <property type="term" value="F:iron ion binding"/>
    <property type="evidence" value="ECO:0007669"/>
    <property type="project" value="UniProtKB-UniRule"/>
</dbReference>
<dbReference type="SUPFAM" id="SSF51338">
    <property type="entry name" value="Composite domain of metallo-dependent hydrolases"/>
    <property type="match status" value="1"/>
</dbReference>
<dbReference type="GO" id="GO:0005737">
    <property type="term" value="C:cytoplasm"/>
    <property type="evidence" value="ECO:0007669"/>
    <property type="project" value="UniProtKB-SubCell"/>
</dbReference>
<dbReference type="EMBL" id="AMZN01000061">
    <property type="protein sequence ID" value="ELR70043.1"/>
    <property type="molecule type" value="Genomic_DNA"/>
</dbReference>
<dbReference type="GO" id="GO:0050480">
    <property type="term" value="F:imidazolonepropionase activity"/>
    <property type="evidence" value="ECO:0007669"/>
    <property type="project" value="UniProtKB-UniRule"/>
</dbReference>
<dbReference type="FunFam" id="3.20.20.140:FF:000007">
    <property type="entry name" value="Imidazolonepropionase"/>
    <property type="match status" value="1"/>
</dbReference>
<dbReference type="STRING" id="1237149.C900_04413"/>
<comment type="pathway">
    <text evidence="7">Amino-acid degradation; L-histidine degradation into L-glutamate; N-formimidoyl-L-glutamate from L-histidine: step 3/3.</text>
</comment>
<dbReference type="Gene3D" id="2.30.40.10">
    <property type="entry name" value="Urease, subunit C, domain 1"/>
    <property type="match status" value="1"/>
</dbReference>
<feature type="binding site" evidence="7">
    <location>
        <position position="166"/>
    </location>
    <ligand>
        <name>N-formimidoyl-L-glutamate</name>
        <dbReference type="ChEBI" id="CHEBI:58928"/>
    </ligand>
</feature>
<evidence type="ECO:0000313" key="10">
    <source>
        <dbReference type="Proteomes" id="UP000011135"/>
    </source>
</evidence>
<gene>
    <name evidence="7" type="primary">hutI</name>
    <name evidence="9" type="ORF">C900_04413</name>
</gene>
<accession>L8JPA7</accession>
<keyword evidence="7" id="KW-0963">Cytoplasm</keyword>
<feature type="domain" description="Amidohydrolase-related" evidence="8">
    <location>
        <begin position="85"/>
        <end position="425"/>
    </location>
</feature>
<dbReference type="EC" id="3.5.2.7" evidence="1 7"/>
<dbReference type="SUPFAM" id="SSF51556">
    <property type="entry name" value="Metallo-dependent hydrolases"/>
    <property type="match status" value="1"/>
</dbReference>
<feature type="binding site" evidence="7">
    <location>
        <position position="96"/>
    </location>
    <ligand>
        <name>Zn(2+)</name>
        <dbReference type="ChEBI" id="CHEBI:29105"/>
    </ligand>
</feature>
<feature type="binding site" evidence="7">
    <location>
        <position position="339"/>
    </location>
    <ligand>
        <name>N-formimidoyl-L-glutamate</name>
        <dbReference type="ChEBI" id="CHEBI:58928"/>
    </ligand>
</feature>